<proteinExistence type="predicted"/>
<evidence type="ECO:0000313" key="4">
    <source>
        <dbReference type="Proteomes" id="UP000077177"/>
    </source>
</evidence>
<evidence type="ECO:0000256" key="1">
    <source>
        <dbReference type="SAM" id="MobiDB-lite"/>
    </source>
</evidence>
<evidence type="ECO:0000313" key="3">
    <source>
        <dbReference type="EMBL" id="ANE52780.1"/>
    </source>
</evidence>
<sequence>MRYLFILFVFVSFSAAAQCKDYIISAKGDTLNCTDMKGVKQGPWVVRVDNLRGERGYEEEGFFKNGVKEGTWRRFSLEGDLIAIENYRWGQKDGRNLYMTYMGEPLREENWRAIDPQNPYDTVKVYDVNDPTKVVGTKVVKIETLAVKHGTWKYYGEGGVVEKTEEWVMDKPKVKETATAATGVEDDLAPIDVSTGKTATSAKATDPKTSKKPQAVLDYEKKNSGKKKIKVRDGSTGG</sequence>
<evidence type="ECO:0008006" key="5">
    <source>
        <dbReference type="Google" id="ProtNLM"/>
    </source>
</evidence>
<protein>
    <recommendedName>
        <fullName evidence="5">MORN repeat protein</fullName>
    </recommendedName>
</protein>
<dbReference type="SUPFAM" id="SSF82185">
    <property type="entry name" value="Histone H3 K4-specific methyltransferase SET7/9 N-terminal domain"/>
    <property type="match status" value="1"/>
</dbReference>
<dbReference type="KEGG" id="fla:SY85_22180"/>
<accession>A0A172U0D5</accession>
<gene>
    <name evidence="3" type="ORF">SY85_22180</name>
</gene>
<feature type="region of interest" description="Disordered" evidence="1">
    <location>
        <begin position="184"/>
        <end position="238"/>
    </location>
</feature>
<keyword evidence="4" id="KW-1185">Reference proteome</keyword>
<feature type="compositionally biased region" description="Low complexity" evidence="1">
    <location>
        <begin position="194"/>
        <end position="204"/>
    </location>
</feature>
<feature type="chain" id="PRO_5008001505" description="MORN repeat protein" evidence="2">
    <location>
        <begin position="18"/>
        <end position="238"/>
    </location>
</feature>
<feature type="signal peptide" evidence="2">
    <location>
        <begin position="1"/>
        <end position="17"/>
    </location>
</feature>
<dbReference type="AlphaFoldDB" id="A0A172U0D5"/>
<dbReference type="RefSeq" id="WP_066407857.1">
    <property type="nucleotide sequence ID" value="NZ_CP011390.1"/>
</dbReference>
<dbReference type="Gene3D" id="2.20.110.10">
    <property type="entry name" value="Histone H3 K4-specific methyltransferase SET7/9 N-terminal domain"/>
    <property type="match status" value="1"/>
</dbReference>
<evidence type="ECO:0000256" key="2">
    <source>
        <dbReference type="SAM" id="SignalP"/>
    </source>
</evidence>
<dbReference type="EMBL" id="CP011390">
    <property type="protein sequence ID" value="ANE52780.1"/>
    <property type="molecule type" value="Genomic_DNA"/>
</dbReference>
<keyword evidence="2" id="KW-0732">Signal</keyword>
<reference evidence="3 4" key="2">
    <citation type="journal article" date="2016" name="Int. J. Syst. Evol. Microbiol.">
        <title>Flavisolibacter tropicus sp. nov., isolated from tropical soil.</title>
        <authorList>
            <person name="Lee J.J."/>
            <person name="Kang M.S."/>
            <person name="Kim G.S."/>
            <person name="Lee C.S."/>
            <person name="Lim S."/>
            <person name="Lee J."/>
            <person name="Roh S.H."/>
            <person name="Kang H."/>
            <person name="Ha J.M."/>
            <person name="Bae S."/>
            <person name="Jung H.Y."/>
            <person name="Kim M.K."/>
        </authorList>
    </citation>
    <scope>NUCLEOTIDE SEQUENCE [LARGE SCALE GENOMIC DNA]</scope>
    <source>
        <strain evidence="3 4">LCS9</strain>
    </source>
</reference>
<dbReference type="Proteomes" id="UP000077177">
    <property type="component" value="Chromosome"/>
</dbReference>
<name>A0A172U0D5_9BACT</name>
<dbReference type="OrthoDB" id="649587at2"/>
<organism evidence="3 4">
    <name type="scientific">Flavisolibacter tropicus</name>
    <dbReference type="NCBI Taxonomy" id="1492898"/>
    <lineage>
        <taxon>Bacteria</taxon>
        <taxon>Pseudomonadati</taxon>
        <taxon>Bacteroidota</taxon>
        <taxon>Chitinophagia</taxon>
        <taxon>Chitinophagales</taxon>
        <taxon>Chitinophagaceae</taxon>
        <taxon>Flavisolibacter</taxon>
    </lineage>
</organism>
<reference evidence="4" key="1">
    <citation type="submission" date="2015-01" db="EMBL/GenBank/DDBJ databases">
        <title>Flavisolibacter sp./LCS9/ whole genome sequencing.</title>
        <authorList>
            <person name="Kim M.K."/>
            <person name="Srinivasan S."/>
            <person name="Lee J.-J."/>
        </authorList>
    </citation>
    <scope>NUCLEOTIDE SEQUENCE [LARGE SCALE GENOMIC DNA]</scope>
    <source>
        <strain evidence="4">LCS9</strain>
    </source>
</reference>